<dbReference type="STRING" id="62324.A0A1I8JUJ9"/>
<dbReference type="SUPFAM" id="SSF57716">
    <property type="entry name" value="Glucocorticoid receptor-like (DNA-binding domain)"/>
    <property type="match status" value="1"/>
</dbReference>
<feature type="domain" description="C2H2-type" evidence="4">
    <location>
        <begin position="329"/>
        <end position="356"/>
    </location>
</feature>
<feature type="binding site" evidence="2">
    <location>
        <position position="55"/>
    </location>
    <ligand>
        <name>Zn(2+)</name>
        <dbReference type="ChEBI" id="CHEBI:29105"/>
    </ligand>
</feature>
<protein>
    <recommendedName>
        <fullName evidence="7">ZAD domain-containing protein</fullName>
    </recommendedName>
</protein>
<evidence type="ECO:0000256" key="2">
    <source>
        <dbReference type="PROSITE-ProRule" id="PRU01263"/>
    </source>
</evidence>
<dbReference type="GO" id="GO:0008270">
    <property type="term" value="F:zinc ion binding"/>
    <property type="evidence" value="ECO:0007669"/>
    <property type="project" value="UniProtKB-UniRule"/>
</dbReference>
<dbReference type="Gene3D" id="3.30.160.60">
    <property type="entry name" value="Classic Zinc Finger"/>
    <property type="match status" value="2"/>
</dbReference>
<evidence type="ECO:0000313" key="6">
    <source>
        <dbReference type="EnsemblMetazoa" id="AFUN016138-PA"/>
    </source>
</evidence>
<dbReference type="VEuPathDB" id="VectorBase:AFUN2_003480"/>
<evidence type="ECO:0000256" key="3">
    <source>
        <dbReference type="SAM" id="MobiDB-lite"/>
    </source>
</evidence>
<feature type="binding site" evidence="2">
    <location>
        <position position="52"/>
    </location>
    <ligand>
        <name>Zn(2+)</name>
        <dbReference type="ChEBI" id="CHEBI:29105"/>
    </ligand>
</feature>
<dbReference type="AlphaFoldDB" id="A0A1I8JUJ9"/>
<feature type="domain" description="C2H2-type" evidence="4">
    <location>
        <begin position="408"/>
        <end position="437"/>
    </location>
</feature>
<accession>A0A1I8JUJ9</accession>
<dbReference type="PANTHER" id="PTHR16515">
    <property type="entry name" value="PR DOMAIN ZINC FINGER PROTEIN"/>
    <property type="match status" value="1"/>
</dbReference>
<keyword evidence="2" id="KW-0862">Zinc</keyword>
<feature type="domain" description="C2H2-type" evidence="4">
    <location>
        <begin position="300"/>
        <end position="328"/>
    </location>
</feature>
<feature type="domain" description="ZAD" evidence="5">
    <location>
        <begin position="3"/>
        <end position="79"/>
    </location>
</feature>
<feature type="compositionally biased region" description="Basic and acidic residues" evidence="3">
    <location>
        <begin position="126"/>
        <end position="137"/>
    </location>
</feature>
<evidence type="ECO:0000259" key="5">
    <source>
        <dbReference type="PROSITE" id="PS51915"/>
    </source>
</evidence>
<dbReference type="GO" id="GO:0045165">
    <property type="term" value="P:cell fate commitment"/>
    <property type="evidence" value="ECO:0007669"/>
    <property type="project" value="TreeGrafter"/>
</dbReference>
<dbReference type="SMART" id="SM00355">
    <property type="entry name" value="ZnF_C2H2"/>
    <property type="match status" value="7"/>
</dbReference>
<evidence type="ECO:0000259" key="4">
    <source>
        <dbReference type="PROSITE" id="PS50157"/>
    </source>
</evidence>
<evidence type="ECO:0008006" key="7">
    <source>
        <dbReference type="Google" id="ProtNLM"/>
    </source>
</evidence>
<dbReference type="PANTHER" id="PTHR16515:SF59">
    <property type="entry name" value="PR DOMAIN ZINC FINGER PROTEIN 1"/>
    <property type="match status" value="1"/>
</dbReference>
<dbReference type="PROSITE" id="PS51915">
    <property type="entry name" value="ZAD"/>
    <property type="match status" value="1"/>
</dbReference>
<dbReference type="SUPFAM" id="SSF57667">
    <property type="entry name" value="beta-beta-alpha zinc fingers"/>
    <property type="match status" value="1"/>
</dbReference>
<dbReference type="GO" id="GO:0005737">
    <property type="term" value="C:cytoplasm"/>
    <property type="evidence" value="ECO:0007669"/>
    <property type="project" value="TreeGrafter"/>
</dbReference>
<name>A0A1I8JUJ9_ANOFN</name>
<evidence type="ECO:0000256" key="1">
    <source>
        <dbReference type="PROSITE-ProRule" id="PRU00042"/>
    </source>
</evidence>
<dbReference type="GO" id="GO:0000978">
    <property type="term" value="F:RNA polymerase II cis-regulatory region sequence-specific DNA binding"/>
    <property type="evidence" value="ECO:0007669"/>
    <property type="project" value="TreeGrafter"/>
</dbReference>
<organism evidence="6">
    <name type="scientific">Anopheles funestus</name>
    <name type="common">African malaria mosquito</name>
    <dbReference type="NCBI Taxonomy" id="62324"/>
    <lineage>
        <taxon>Eukaryota</taxon>
        <taxon>Metazoa</taxon>
        <taxon>Ecdysozoa</taxon>
        <taxon>Arthropoda</taxon>
        <taxon>Hexapoda</taxon>
        <taxon>Insecta</taxon>
        <taxon>Pterygota</taxon>
        <taxon>Neoptera</taxon>
        <taxon>Endopterygota</taxon>
        <taxon>Diptera</taxon>
        <taxon>Nematocera</taxon>
        <taxon>Culicoidea</taxon>
        <taxon>Culicidae</taxon>
        <taxon>Anophelinae</taxon>
        <taxon>Anopheles</taxon>
    </lineage>
</organism>
<dbReference type="InterPro" id="IPR050331">
    <property type="entry name" value="Zinc_finger"/>
</dbReference>
<dbReference type="GO" id="GO:0006357">
    <property type="term" value="P:regulation of transcription by RNA polymerase II"/>
    <property type="evidence" value="ECO:0007669"/>
    <property type="project" value="TreeGrafter"/>
</dbReference>
<dbReference type="Pfam" id="PF07776">
    <property type="entry name" value="zf-AD"/>
    <property type="match status" value="1"/>
</dbReference>
<dbReference type="Pfam" id="PF13912">
    <property type="entry name" value="zf-C2H2_6"/>
    <property type="match status" value="1"/>
</dbReference>
<feature type="binding site" evidence="2">
    <location>
        <position position="5"/>
    </location>
    <ligand>
        <name>Zn(2+)</name>
        <dbReference type="ChEBI" id="CHEBI:29105"/>
    </ligand>
</feature>
<feature type="binding site" evidence="2">
    <location>
        <position position="8"/>
    </location>
    <ligand>
        <name>Zn(2+)</name>
        <dbReference type="ChEBI" id="CHEBI:29105"/>
    </ligand>
</feature>
<sequence length="508" mass="59913">MLSVCRLCARWAKCVAKIDDLQLNNLQHAKDAVKQMFYLDLSCPPSYPNQVCLECVQYLEYSYVFHQQLLNAEKVFQTLQERDELTQRLLETKNAGDALQFAEMVEEESGTELPQHEANEFFESVDNGKDREERNATTDEDESAPPKVSERVIEIKIEAIEELEIVSCPLETADTNSEQSLFAKEISSIADEDEDENHSPDVEVHYTHTNRTTKGMNETRRAPMAVTVPPEQNPNRTLVRNKCYVCYRIYGTEAELMSHLIKHNDLLPYRCRQCSTPDCVFEFRTNQALNKHLETHWYPFECGECRLRFKKKDNINDHLRNMHMFESWYTCKWCGLKFQELRKFRLHVAAHRNMKSGRPQKTHNVHVHQKRLHPYARQLNMCTYCNRFKHRSNCEQHEQYNWQTETLFKCTEISCSKTFNSFREWRRHMKKHFPNESVYLKRVNTLPESLRDPNTYPQACAAQNCSYVVPAPRSMFAHYGMHNPAYHCRKCKARMDLPTLRVHACHMH</sequence>
<dbReference type="PROSITE" id="PS50157">
    <property type="entry name" value="ZINC_FINGER_C2H2_2"/>
    <property type="match status" value="3"/>
</dbReference>
<dbReference type="InterPro" id="IPR012934">
    <property type="entry name" value="Znf_AD"/>
</dbReference>
<dbReference type="InterPro" id="IPR013087">
    <property type="entry name" value="Znf_C2H2_type"/>
</dbReference>
<keyword evidence="1" id="KW-0863">Zinc-finger</keyword>
<reference evidence="6" key="1">
    <citation type="submission" date="2020-05" db="UniProtKB">
        <authorList>
            <consortium name="EnsemblMetazoa"/>
        </authorList>
    </citation>
    <scope>IDENTIFICATION</scope>
    <source>
        <strain evidence="6">FUMOZ</strain>
    </source>
</reference>
<feature type="region of interest" description="Disordered" evidence="3">
    <location>
        <begin position="108"/>
        <end position="148"/>
    </location>
</feature>
<dbReference type="VEuPathDB" id="VectorBase:AFUN016138"/>
<dbReference type="SMART" id="SM00868">
    <property type="entry name" value="zf-AD"/>
    <property type="match status" value="1"/>
</dbReference>
<keyword evidence="2" id="KW-0479">Metal-binding</keyword>
<dbReference type="EnsemblMetazoa" id="AFUN016138-RA">
    <property type="protein sequence ID" value="AFUN016138-PA"/>
    <property type="gene ID" value="AFUN016138"/>
</dbReference>
<dbReference type="PROSITE" id="PS00028">
    <property type="entry name" value="ZINC_FINGER_C2H2_1"/>
    <property type="match status" value="5"/>
</dbReference>
<proteinExistence type="predicted"/>
<dbReference type="InterPro" id="IPR036236">
    <property type="entry name" value="Znf_C2H2_sf"/>
</dbReference>
<dbReference type="GO" id="GO:0005634">
    <property type="term" value="C:nucleus"/>
    <property type="evidence" value="ECO:0007669"/>
    <property type="project" value="InterPro"/>
</dbReference>
<dbReference type="GO" id="GO:0003700">
    <property type="term" value="F:DNA-binding transcription factor activity"/>
    <property type="evidence" value="ECO:0007669"/>
    <property type="project" value="TreeGrafter"/>
</dbReference>